<name>A0AAN9LU57_PHACN</name>
<dbReference type="Proteomes" id="UP001374584">
    <property type="component" value="Unassembled WGS sequence"/>
</dbReference>
<reference evidence="1 2" key="1">
    <citation type="submission" date="2024-01" db="EMBL/GenBank/DDBJ databases">
        <title>The genomes of 5 underutilized Papilionoideae crops provide insights into root nodulation and disease resistanc.</title>
        <authorList>
            <person name="Jiang F."/>
        </authorList>
    </citation>
    <scope>NUCLEOTIDE SEQUENCE [LARGE SCALE GENOMIC DNA]</scope>
    <source>
        <strain evidence="1">JINMINGXINNONG_FW02</strain>
        <tissue evidence="1">Leaves</tissue>
    </source>
</reference>
<sequence length="86" mass="9773">MKEHGRPLCTPYGQFYAAQIDLYTTPSSCALNLPSYVFMRCQFVQFFALTCLFGQVVFEGSLMEVQGKHSAKDVGLDYCRSNQCRE</sequence>
<dbReference type="AlphaFoldDB" id="A0AAN9LU57"/>
<accession>A0AAN9LU57</accession>
<protein>
    <submittedName>
        <fullName evidence="1">Uncharacterized protein</fullName>
    </submittedName>
</protein>
<organism evidence="1 2">
    <name type="scientific">Phaseolus coccineus</name>
    <name type="common">Scarlet runner bean</name>
    <name type="synonym">Phaseolus multiflorus</name>
    <dbReference type="NCBI Taxonomy" id="3886"/>
    <lineage>
        <taxon>Eukaryota</taxon>
        <taxon>Viridiplantae</taxon>
        <taxon>Streptophyta</taxon>
        <taxon>Embryophyta</taxon>
        <taxon>Tracheophyta</taxon>
        <taxon>Spermatophyta</taxon>
        <taxon>Magnoliopsida</taxon>
        <taxon>eudicotyledons</taxon>
        <taxon>Gunneridae</taxon>
        <taxon>Pentapetalae</taxon>
        <taxon>rosids</taxon>
        <taxon>fabids</taxon>
        <taxon>Fabales</taxon>
        <taxon>Fabaceae</taxon>
        <taxon>Papilionoideae</taxon>
        <taxon>50 kb inversion clade</taxon>
        <taxon>NPAAA clade</taxon>
        <taxon>indigoferoid/millettioid clade</taxon>
        <taxon>Phaseoleae</taxon>
        <taxon>Phaseolus</taxon>
    </lineage>
</organism>
<comment type="caution">
    <text evidence="1">The sequence shown here is derived from an EMBL/GenBank/DDBJ whole genome shotgun (WGS) entry which is preliminary data.</text>
</comment>
<proteinExistence type="predicted"/>
<dbReference type="EMBL" id="JAYMYR010000009">
    <property type="protein sequence ID" value="KAK7342415.1"/>
    <property type="molecule type" value="Genomic_DNA"/>
</dbReference>
<evidence type="ECO:0000313" key="1">
    <source>
        <dbReference type="EMBL" id="KAK7342415.1"/>
    </source>
</evidence>
<evidence type="ECO:0000313" key="2">
    <source>
        <dbReference type="Proteomes" id="UP001374584"/>
    </source>
</evidence>
<keyword evidence="2" id="KW-1185">Reference proteome</keyword>
<gene>
    <name evidence="1" type="ORF">VNO80_25366</name>
</gene>